<organism evidence="2 3">
    <name type="scientific">Solanum bulbocastanum</name>
    <name type="common">Wild potato</name>
    <dbReference type="NCBI Taxonomy" id="147425"/>
    <lineage>
        <taxon>Eukaryota</taxon>
        <taxon>Viridiplantae</taxon>
        <taxon>Streptophyta</taxon>
        <taxon>Embryophyta</taxon>
        <taxon>Tracheophyta</taxon>
        <taxon>Spermatophyta</taxon>
        <taxon>Magnoliopsida</taxon>
        <taxon>eudicotyledons</taxon>
        <taxon>Gunneridae</taxon>
        <taxon>Pentapetalae</taxon>
        <taxon>asterids</taxon>
        <taxon>lamiids</taxon>
        <taxon>Solanales</taxon>
        <taxon>Solanaceae</taxon>
        <taxon>Solanoideae</taxon>
        <taxon>Solaneae</taxon>
        <taxon>Solanum</taxon>
    </lineage>
</organism>
<dbReference type="EMBL" id="JBANQN010000004">
    <property type="protein sequence ID" value="KAK6791682.1"/>
    <property type="molecule type" value="Genomic_DNA"/>
</dbReference>
<reference evidence="2 3" key="1">
    <citation type="submission" date="2024-02" db="EMBL/GenBank/DDBJ databases">
        <title>de novo genome assembly of Solanum bulbocastanum strain 11H21.</title>
        <authorList>
            <person name="Hosaka A.J."/>
        </authorList>
    </citation>
    <scope>NUCLEOTIDE SEQUENCE [LARGE SCALE GENOMIC DNA]</scope>
    <source>
        <tissue evidence="2">Young leaves</tissue>
    </source>
</reference>
<comment type="caution">
    <text evidence="2">The sequence shown here is derived from an EMBL/GenBank/DDBJ whole genome shotgun (WGS) entry which is preliminary data.</text>
</comment>
<accession>A0AAN8YGN1</accession>
<proteinExistence type="predicted"/>
<keyword evidence="1" id="KW-0472">Membrane</keyword>
<dbReference type="PANTHER" id="PTHR37616">
    <property type="entry name" value="BZIP TRANSCRIPTION FACTOR 60-LIKE"/>
    <property type="match status" value="1"/>
</dbReference>
<keyword evidence="3" id="KW-1185">Reference proteome</keyword>
<feature type="transmembrane region" description="Helical" evidence="1">
    <location>
        <begin position="43"/>
        <end position="65"/>
    </location>
</feature>
<dbReference type="AlphaFoldDB" id="A0AAN8YGN1"/>
<sequence>MKPQASQVPLVPIQKLKPEAVAPMPKSSKRVDKKKSSVKTKKVASFSFLGVLFFTLLFGGLVPLLKMRYGGMREPFMSGDSYE</sequence>
<evidence type="ECO:0000313" key="2">
    <source>
        <dbReference type="EMBL" id="KAK6791682.1"/>
    </source>
</evidence>
<protein>
    <submittedName>
        <fullName evidence="2">Uncharacterized protein</fullName>
    </submittedName>
</protein>
<evidence type="ECO:0000313" key="3">
    <source>
        <dbReference type="Proteomes" id="UP001371456"/>
    </source>
</evidence>
<evidence type="ECO:0000256" key="1">
    <source>
        <dbReference type="SAM" id="Phobius"/>
    </source>
</evidence>
<dbReference type="Proteomes" id="UP001371456">
    <property type="component" value="Unassembled WGS sequence"/>
</dbReference>
<gene>
    <name evidence="2" type="ORF">RDI58_010763</name>
</gene>
<dbReference type="PANTHER" id="PTHR37616:SF3">
    <property type="entry name" value="BZIP DOMAIN-CONTAINING PROTEIN"/>
    <property type="match status" value="1"/>
</dbReference>
<keyword evidence="1" id="KW-1133">Transmembrane helix</keyword>
<keyword evidence="1" id="KW-0812">Transmembrane</keyword>
<name>A0AAN8YGN1_SOLBU</name>